<dbReference type="RefSeq" id="WP_166229474.1">
    <property type="nucleotide sequence ID" value="NZ_CP049989.1"/>
</dbReference>
<protein>
    <submittedName>
        <fullName evidence="3">Tripartite tricarboxylate transporter substrate binding protein</fullName>
    </submittedName>
</protein>
<dbReference type="Pfam" id="PF03401">
    <property type="entry name" value="TctC"/>
    <property type="match status" value="1"/>
</dbReference>
<proteinExistence type="inferred from homology"/>
<gene>
    <name evidence="3" type="ORF">G9Q37_18240</name>
</gene>
<dbReference type="KEGG" id="hcz:G9Q37_18240"/>
<dbReference type="InterPro" id="IPR006311">
    <property type="entry name" value="TAT_signal"/>
</dbReference>
<feature type="signal peptide" evidence="2">
    <location>
        <begin position="1"/>
        <end position="26"/>
    </location>
</feature>
<evidence type="ECO:0000256" key="2">
    <source>
        <dbReference type="SAM" id="SignalP"/>
    </source>
</evidence>
<evidence type="ECO:0000313" key="3">
    <source>
        <dbReference type="EMBL" id="QIM53960.1"/>
    </source>
</evidence>
<dbReference type="Proteomes" id="UP000503162">
    <property type="component" value="Chromosome"/>
</dbReference>
<accession>A0A6G8ILU9</accession>
<feature type="chain" id="PRO_5026172332" evidence="2">
    <location>
        <begin position="27"/>
        <end position="327"/>
    </location>
</feature>
<evidence type="ECO:0000313" key="4">
    <source>
        <dbReference type="Proteomes" id="UP000503162"/>
    </source>
</evidence>
<dbReference type="PIRSF" id="PIRSF017082">
    <property type="entry name" value="YflP"/>
    <property type="match status" value="1"/>
</dbReference>
<keyword evidence="2" id="KW-0732">Signal</keyword>
<reference evidence="3 4" key="1">
    <citation type="submission" date="2020-03" db="EMBL/GenBank/DDBJ databases">
        <title>Hydrogenophaga sp. nov. isolated from cyanobacterial mat.</title>
        <authorList>
            <person name="Thorat V."/>
            <person name="Kirdat K."/>
            <person name="Tiwarekar B."/>
            <person name="Costa E.D."/>
            <person name="Yadav A."/>
        </authorList>
    </citation>
    <scope>NUCLEOTIDE SEQUENCE [LARGE SCALE GENOMIC DNA]</scope>
    <source>
        <strain evidence="3 4">BA0156</strain>
    </source>
</reference>
<dbReference type="InterPro" id="IPR005064">
    <property type="entry name" value="BUG"/>
</dbReference>
<dbReference type="Gene3D" id="3.40.190.150">
    <property type="entry name" value="Bordetella uptake gene, domain 1"/>
    <property type="match status" value="1"/>
</dbReference>
<dbReference type="PANTHER" id="PTHR42928:SF5">
    <property type="entry name" value="BLR1237 PROTEIN"/>
    <property type="match status" value="1"/>
</dbReference>
<dbReference type="PROSITE" id="PS51318">
    <property type="entry name" value="TAT"/>
    <property type="match status" value="1"/>
</dbReference>
<dbReference type="InterPro" id="IPR042100">
    <property type="entry name" value="Bug_dom1"/>
</dbReference>
<dbReference type="CDD" id="cd13578">
    <property type="entry name" value="PBP2_Bug27"/>
    <property type="match status" value="1"/>
</dbReference>
<dbReference type="SUPFAM" id="SSF53850">
    <property type="entry name" value="Periplasmic binding protein-like II"/>
    <property type="match status" value="1"/>
</dbReference>
<sequence length="327" mass="34263">MKTPGINRRTLVLATAGATLASAAGAQGRAARAVKIVVGFPPGQATDIVARLLADQLKGVTGDTYIVDNKPGQGGSIAMGQVAKSPADGSVMMLTHMSAVAATPHMYKSVPYDALKDFEAVGLLGDLPFVLVCHPSLPFQNVADLVRYAKAHPGRLTHASSGNGTVSHLAMEALKRRAGIDMLHVPYRGSAPGLTDVVAGQVSVALETAAAVRPFVQSGQLKALGTGTPQRMAAFPGVATIAEQGFEGFSASTWLMLIYPANTDKALVQATFEAMNKAMRTPEVEARLLQIGAIPRFSASPAEAAAYMRSEYAHWGEVVRQSKVTLD</sequence>
<evidence type="ECO:0000256" key="1">
    <source>
        <dbReference type="ARBA" id="ARBA00006987"/>
    </source>
</evidence>
<dbReference type="Gene3D" id="3.40.190.10">
    <property type="entry name" value="Periplasmic binding protein-like II"/>
    <property type="match status" value="1"/>
</dbReference>
<name>A0A6G8ILU9_9BURK</name>
<dbReference type="PANTHER" id="PTHR42928">
    <property type="entry name" value="TRICARBOXYLATE-BINDING PROTEIN"/>
    <property type="match status" value="1"/>
</dbReference>
<comment type="similarity">
    <text evidence="1">Belongs to the UPF0065 (bug) family.</text>
</comment>
<organism evidence="3 4">
    <name type="scientific">Hydrogenophaga crocea</name>
    <dbReference type="NCBI Taxonomy" id="2716225"/>
    <lineage>
        <taxon>Bacteria</taxon>
        <taxon>Pseudomonadati</taxon>
        <taxon>Pseudomonadota</taxon>
        <taxon>Betaproteobacteria</taxon>
        <taxon>Burkholderiales</taxon>
        <taxon>Comamonadaceae</taxon>
        <taxon>Hydrogenophaga</taxon>
    </lineage>
</organism>
<keyword evidence="4" id="KW-1185">Reference proteome</keyword>
<dbReference type="AlphaFoldDB" id="A0A6G8ILU9"/>
<dbReference type="EMBL" id="CP049989">
    <property type="protein sequence ID" value="QIM53960.1"/>
    <property type="molecule type" value="Genomic_DNA"/>
</dbReference>